<organism evidence="3 4">
    <name type="scientific">Perkinsus olseni</name>
    <name type="common">Perkinsus atlanticus</name>
    <dbReference type="NCBI Taxonomy" id="32597"/>
    <lineage>
        <taxon>Eukaryota</taxon>
        <taxon>Sar</taxon>
        <taxon>Alveolata</taxon>
        <taxon>Perkinsozoa</taxon>
        <taxon>Perkinsea</taxon>
        <taxon>Perkinsida</taxon>
        <taxon>Perkinsidae</taxon>
        <taxon>Perkinsus</taxon>
    </lineage>
</organism>
<feature type="signal peptide" evidence="2">
    <location>
        <begin position="1"/>
        <end position="19"/>
    </location>
</feature>
<gene>
    <name evidence="3" type="ORF">FOZ62_031231</name>
</gene>
<evidence type="ECO:0000313" key="4">
    <source>
        <dbReference type="Proteomes" id="UP000574390"/>
    </source>
</evidence>
<evidence type="ECO:0000256" key="1">
    <source>
        <dbReference type="SAM" id="MobiDB-lite"/>
    </source>
</evidence>
<name>A0A7J6S3N6_PEROL</name>
<comment type="caution">
    <text evidence="3">The sequence shown here is derived from an EMBL/GenBank/DDBJ whole genome shotgun (WGS) entry which is preliminary data.</text>
</comment>
<dbReference type="AlphaFoldDB" id="A0A7J6S3N6"/>
<proteinExistence type="predicted"/>
<dbReference type="Proteomes" id="UP000574390">
    <property type="component" value="Unassembled WGS sequence"/>
</dbReference>
<feature type="region of interest" description="Disordered" evidence="1">
    <location>
        <begin position="151"/>
        <end position="218"/>
    </location>
</feature>
<keyword evidence="2" id="KW-0732">Signal</keyword>
<sequence length="218" mass="23522">MYLRLTGLYFIFIAAQCDPEVFLGDTEDSSGGLGSPVDKTYTYYSSSSGEPDILQFKFTRQQGGRVYITPYKGHLKKGEYDCGYTLDQASSSRRFSVTLNSPCDQIVKDSAGYYDKSFLTDCYIETGYQYLHVPTATTGYDTYQYIVAPTTTAGPTTTKAPTTTKGPTTSKAPTTTKGPTTTKAPTTTKGPTTSKAPTTTASTTTGPTTTTTTTKKID</sequence>
<evidence type="ECO:0000256" key="2">
    <source>
        <dbReference type="SAM" id="SignalP"/>
    </source>
</evidence>
<protein>
    <submittedName>
        <fullName evidence="3">Uncharacterized protein</fullName>
    </submittedName>
</protein>
<dbReference type="EMBL" id="JABANM010017836">
    <property type="protein sequence ID" value="KAF4727102.1"/>
    <property type="molecule type" value="Genomic_DNA"/>
</dbReference>
<evidence type="ECO:0000313" key="3">
    <source>
        <dbReference type="EMBL" id="KAF4727102.1"/>
    </source>
</evidence>
<feature type="chain" id="PRO_5029555726" evidence="2">
    <location>
        <begin position="20"/>
        <end position="218"/>
    </location>
</feature>
<reference evidence="3 4" key="1">
    <citation type="submission" date="2020-04" db="EMBL/GenBank/DDBJ databases">
        <title>Perkinsus olseni comparative genomics.</title>
        <authorList>
            <person name="Bogema D.R."/>
        </authorList>
    </citation>
    <scope>NUCLEOTIDE SEQUENCE [LARGE SCALE GENOMIC DNA]</scope>
    <source>
        <strain evidence="3">ATCC PRA-205</strain>
    </source>
</reference>
<accession>A0A7J6S3N6</accession>